<dbReference type="PANTHER" id="PTHR43335:SF11">
    <property type="entry name" value="ABC TRANSPORTER RELATED"/>
    <property type="match status" value="1"/>
</dbReference>
<proteinExistence type="inferred from homology"/>
<name>A0ABS5CHW6_9BACL</name>
<keyword evidence="7" id="KW-1185">Reference proteome</keyword>
<dbReference type="SUPFAM" id="SSF52540">
    <property type="entry name" value="P-loop containing nucleoside triphosphate hydrolases"/>
    <property type="match status" value="1"/>
</dbReference>
<reference evidence="6 7" key="1">
    <citation type="submission" date="2021-04" db="EMBL/GenBank/DDBJ databases">
        <title>Paenibacillus sp. DLE-14 whole genome sequence.</title>
        <authorList>
            <person name="Ham Y.J."/>
        </authorList>
    </citation>
    <scope>NUCLEOTIDE SEQUENCE [LARGE SCALE GENOMIC DNA]</scope>
    <source>
        <strain evidence="6 7">DLE-14</strain>
    </source>
</reference>
<dbReference type="PROSITE" id="PS00211">
    <property type="entry name" value="ABC_TRANSPORTER_1"/>
    <property type="match status" value="1"/>
</dbReference>
<comment type="similarity">
    <text evidence="1">Belongs to the ABC transporter superfamily.</text>
</comment>
<evidence type="ECO:0000259" key="5">
    <source>
        <dbReference type="PROSITE" id="PS50893"/>
    </source>
</evidence>
<dbReference type="Proteomes" id="UP000673394">
    <property type="component" value="Unassembled WGS sequence"/>
</dbReference>
<dbReference type="Pfam" id="PF00005">
    <property type="entry name" value="ABC_tran"/>
    <property type="match status" value="1"/>
</dbReference>
<dbReference type="GO" id="GO:0005524">
    <property type="term" value="F:ATP binding"/>
    <property type="evidence" value="ECO:0007669"/>
    <property type="project" value="UniProtKB-KW"/>
</dbReference>
<dbReference type="InterPro" id="IPR017871">
    <property type="entry name" value="ABC_transporter-like_CS"/>
</dbReference>
<dbReference type="InterPro" id="IPR025302">
    <property type="entry name" value="DrrA1/2-like_C"/>
</dbReference>
<gene>
    <name evidence="6" type="ORF">I8J30_22435</name>
</gene>
<organism evidence="6 7">
    <name type="scientific">Paenibacillus lignilyticus</name>
    <dbReference type="NCBI Taxonomy" id="1172615"/>
    <lineage>
        <taxon>Bacteria</taxon>
        <taxon>Bacillati</taxon>
        <taxon>Bacillota</taxon>
        <taxon>Bacilli</taxon>
        <taxon>Bacillales</taxon>
        <taxon>Paenibacillaceae</taxon>
        <taxon>Paenibacillus</taxon>
    </lineage>
</organism>
<dbReference type="InterPro" id="IPR027417">
    <property type="entry name" value="P-loop_NTPase"/>
</dbReference>
<dbReference type="Gene3D" id="3.40.50.300">
    <property type="entry name" value="P-loop containing nucleotide triphosphate hydrolases"/>
    <property type="match status" value="1"/>
</dbReference>
<sequence>MGLVAVEGLSKTFSGATSALQDIRFTLGEGRCTALLGPNGAGKTTTIRILSGLLAPSSGSIRFRDLKPGDDHRALIGYLPQTPAFHGWMTGAEFLRYAAGLCGLPKREAASRSAELLERVGIADAGRRRIAGYSGGMKQRLGLAQALIHRPKLLILDEPVSALDPIGRREVMQLLGELKHETTILFSTHVLHDAEELCDDVLIMKNGRIVISGAIDDIRAANREPVMVVEVENTGEARSALSQWVSLVSTTQLFHSAELQPGGNAAKLRVENNQIREARRIVLQQLLDRGIPVTKLEFGSTTLEDLFMKAVQHV</sequence>
<dbReference type="PANTHER" id="PTHR43335">
    <property type="entry name" value="ABC TRANSPORTER, ATP-BINDING PROTEIN"/>
    <property type="match status" value="1"/>
</dbReference>
<evidence type="ECO:0000313" key="6">
    <source>
        <dbReference type="EMBL" id="MBP3965475.1"/>
    </source>
</evidence>
<evidence type="ECO:0000256" key="1">
    <source>
        <dbReference type="ARBA" id="ARBA00005417"/>
    </source>
</evidence>
<evidence type="ECO:0000256" key="4">
    <source>
        <dbReference type="ARBA" id="ARBA00022840"/>
    </source>
</evidence>
<evidence type="ECO:0000256" key="2">
    <source>
        <dbReference type="ARBA" id="ARBA00022448"/>
    </source>
</evidence>
<keyword evidence="3" id="KW-0547">Nucleotide-binding</keyword>
<keyword evidence="2" id="KW-0813">Transport</keyword>
<dbReference type="InterPro" id="IPR003439">
    <property type="entry name" value="ABC_transporter-like_ATP-bd"/>
</dbReference>
<dbReference type="EMBL" id="JAGKSP010000011">
    <property type="protein sequence ID" value="MBP3965475.1"/>
    <property type="molecule type" value="Genomic_DNA"/>
</dbReference>
<dbReference type="InterPro" id="IPR003593">
    <property type="entry name" value="AAA+_ATPase"/>
</dbReference>
<protein>
    <submittedName>
        <fullName evidence="6">ABC transporter ATP-binding protein</fullName>
    </submittedName>
</protein>
<dbReference type="PROSITE" id="PS50893">
    <property type="entry name" value="ABC_TRANSPORTER_2"/>
    <property type="match status" value="1"/>
</dbReference>
<comment type="caution">
    <text evidence="6">The sequence shown here is derived from an EMBL/GenBank/DDBJ whole genome shotgun (WGS) entry which is preliminary data.</text>
</comment>
<evidence type="ECO:0000313" key="7">
    <source>
        <dbReference type="Proteomes" id="UP000673394"/>
    </source>
</evidence>
<keyword evidence="4 6" id="KW-0067">ATP-binding</keyword>
<dbReference type="SMART" id="SM00382">
    <property type="entry name" value="AAA"/>
    <property type="match status" value="1"/>
</dbReference>
<feature type="domain" description="ABC transporter" evidence="5">
    <location>
        <begin position="4"/>
        <end position="231"/>
    </location>
</feature>
<accession>A0ABS5CHW6</accession>
<evidence type="ECO:0000256" key="3">
    <source>
        <dbReference type="ARBA" id="ARBA00022741"/>
    </source>
</evidence>
<dbReference type="CDD" id="cd03230">
    <property type="entry name" value="ABC_DR_subfamily_A"/>
    <property type="match status" value="1"/>
</dbReference>
<dbReference type="Pfam" id="PF13732">
    <property type="entry name" value="DrrA1-3_C"/>
    <property type="match status" value="1"/>
</dbReference>